<organism evidence="1 2">
    <name type="scientific">Cyclobacterium lianum</name>
    <dbReference type="NCBI Taxonomy" id="388280"/>
    <lineage>
        <taxon>Bacteria</taxon>
        <taxon>Pseudomonadati</taxon>
        <taxon>Bacteroidota</taxon>
        <taxon>Cytophagia</taxon>
        <taxon>Cytophagales</taxon>
        <taxon>Cyclobacteriaceae</taxon>
        <taxon>Cyclobacterium</taxon>
    </lineage>
</organism>
<reference evidence="1 2" key="1">
    <citation type="submission" date="2016-11" db="EMBL/GenBank/DDBJ databases">
        <authorList>
            <person name="Jaros S."/>
            <person name="Januszkiewicz K."/>
            <person name="Wedrychowicz H."/>
        </authorList>
    </citation>
    <scope>NUCLEOTIDE SEQUENCE [LARGE SCALE GENOMIC DNA]</scope>
    <source>
        <strain evidence="1 2">CGMCC 1.6102</strain>
    </source>
</reference>
<accession>A0A1M7PWN3</accession>
<dbReference type="RefSeq" id="WP_073096032.1">
    <property type="nucleotide sequence ID" value="NZ_FRCY01000011.1"/>
</dbReference>
<dbReference type="STRING" id="388280.SAMN04488057_11187"/>
<evidence type="ECO:0000313" key="1">
    <source>
        <dbReference type="EMBL" id="SHN22055.1"/>
    </source>
</evidence>
<dbReference type="InterPro" id="IPR018714">
    <property type="entry name" value="DUF2237"/>
</dbReference>
<dbReference type="Proteomes" id="UP000184513">
    <property type="component" value="Unassembled WGS sequence"/>
</dbReference>
<name>A0A1M7PWN3_9BACT</name>
<keyword evidence="2" id="KW-1185">Reference proteome</keyword>
<dbReference type="PANTHER" id="PTHR37466">
    <property type="entry name" value="SLR1628 PROTEIN"/>
    <property type="match status" value="1"/>
</dbReference>
<dbReference type="Pfam" id="PF09996">
    <property type="entry name" value="DUF2237"/>
    <property type="match status" value="1"/>
</dbReference>
<dbReference type="Gene3D" id="3.30.56.110">
    <property type="entry name" value="Protein of unknown function DUF2237"/>
    <property type="match status" value="1"/>
</dbReference>
<evidence type="ECO:0000313" key="2">
    <source>
        <dbReference type="Proteomes" id="UP000184513"/>
    </source>
</evidence>
<protein>
    <recommendedName>
        <fullName evidence="3">DUF2237 domain-containing protein</fullName>
    </recommendedName>
</protein>
<sequence>MANNVFGQPLTPCCFKPMTGFYRDGYCRTGRGDMGTHTVCAVMTEAFLEFSQSVGNDLSTPRPEYDFPGLKPGDQWCICLTRWVQAYHAGVAPKVVLEATHEKSLELIDLKELIKFAAR</sequence>
<dbReference type="OrthoDB" id="9792525at2"/>
<dbReference type="PANTHER" id="PTHR37466:SF1">
    <property type="entry name" value="SLR1628 PROTEIN"/>
    <property type="match status" value="1"/>
</dbReference>
<evidence type="ECO:0008006" key="3">
    <source>
        <dbReference type="Google" id="ProtNLM"/>
    </source>
</evidence>
<dbReference type="EMBL" id="FRCY01000011">
    <property type="protein sequence ID" value="SHN22055.1"/>
    <property type="molecule type" value="Genomic_DNA"/>
</dbReference>
<proteinExistence type="predicted"/>
<gene>
    <name evidence="1" type="ORF">SAMN04488057_11187</name>
</gene>
<dbReference type="AlphaFoldDB" id="A0A1M7PWN3"/>